<sequence length="25" mass="2753">MILLNSEIIVPGTNIQSDGHLKRFG</sequence>
<dbReference type="EMBL" id="GGEC01075260">
    <property type="protein sequence ID" value="MBX55744.1"/>
    <property type="molecule type" value="Transcribed_RNA"/>
</dbReference>
<organism evidence="1">
    <name type="scientific">Rhizophora mucronata</name>
    <name type="common">Asiatic mangrove</name>
    <dbReference type="NCBI Taxonomy" id="61149"/>
    <lineage>
        <taxon>Eukaryota</taxon>
        <taxon>Viridiplantae</taxon>
        <taxon>Streptophyta</taxon>
        <taxon>Embryophyta</taxon>
        <taxon>Tracheophyta</taxon>
        <taxon>Spermatophyta</taxon>
        <taxon>Magnoliopsida</taxon>
        <taxon>eudicotyledons</taxon>
        <taxon>Gunneridae</taxon>
        <taxon>Pentapetalae</taxon>
        <taxon>rosids</taxon>
        <taxon>fabids</taxon>
        <taxon>Malpighiales</taxon>
        <taxon>Rhizophoraceae</taxon>
        <taxon>Rhizophora</taxon>
    </lineage>
</organism>
<proteinExistence type="predicted"/>
<name>A0A2P2PLY5_RHIMU</name>
<dbReference type="AlphaFoldDB" id="A0A2P2PLY5"/>
<evidence type="ECO:0000313" key="1">
    <source>
        <dbReference type="EMBL" id="MBX55744.1"/>
    </source>
</evidence>
<accession>A0A2P2PLY5</accession>
<reference evidence="1" key="1">
    <citation type="submission" date="2018-02" db="EMBL/GenBank/DDBJ databases">
        <title>Rhizophora mucronata_Transcriptome.</title>
        <authorList>
            <person name="Meera S.P."/>
            <person name="Sreeshan A."/>
            <person name="Augustine A."/>
        </authorList>
    </citation>
    <scope>NUCLEOTIDE SEQUENCE</scope>
    <source>
        <tissue evidence="1">Leaf</tissue>
    </source>
</reference>
<protein>
    <submittedName>
        <fullName evidence="1">Uncharacterized protein</fullName>
    </submittedName>
</protein>